<name>A0A1B7MDM5_9AGAM</name>
<protein>
    <submittedName>
        <fullName evidence="1">Uncharacterized protein</fullName>
    </submittedName>
</protein>
<evidence type="ECO:0000313" key="2">
    <source>
        <dbReference type="Proteomes" id="UP000092154"/>
    </source>
</evidence>
<evidence type="ECO:0000313" key="1">
    <source>
        <dbReference type="EMBL" id="OAX30701.1"/>
    </source>
</evidence>
<dbReference type="InParanoid" id="A0A1B7MDM5"/>
<organism evidence="1 2">
    <name type="scientific">Rhizopogon vinicolor AM-OR11-026</name>
    <dbReference type="NCBI Taxonomy" id="1314800"/>
    <lineage>
        <taxon>Eukaryota</taxon>
        <taxon>Fungi</taxon>
        <taxon>Dikarya</taxon>
        <taxon>Basidiomycota</taxon>
        <taxon>Agaricomycotina</taxon>
        <taxon>Agaricomycetes</taxon>
        <taxon>Agaricomycetidae</taxon>
        <taxon>Boletales</taxon>
        <taxon>Suillineae</taxon>
        <taxon>Rhizopogonaceae</taxon>
        <taxon>Rhizopogon</taxon>
    </lineage>
</organism>
<dbReference type="EMBL" id="KV450054">
    <property type="protein sequence ID" value="OAX30701.1"/>
    <property type="molecule type" value="Genomic_DNA"/>
</dbReference>
<gene>
    <name evidence="1" type="ORF">K503DRAFT_870918</name>
</gene>
<accession>A0A1B7MDM5</accession>
<reference evidence="1 2" key="1">
    <citation type="submission" date="2016-06" db="EMBL/GenBank/DDBJ databases">
        <title>Comparative genomics of the ectomycorrhizal sister species Rhizopogon vinicolor and Rhizopogon vesiculosus (Basidiomycota: Boletales) reveals a divergence of the mating type B locus.</title>
        <authorList>
            <consortium name="DOE Joint Genome Institute"/>
            <person name="Mujic A.B."/>
            <person name="Kuo A."/>
            <person name="Tritt A."/>
            <person name="Lipzen A."/>
            <person name="Chen C."/>
            <person name="Johnson J."/>
            <person name="Sharma A."/>
            <person name="Barry K."/>
            <person name="Grigoriev I.V."/>
            <person name="Spatafora J.W."/>
        </authorList>
    </citation>
    <scope>NUCLEOTIDE SEQUENCE [LARGE SCALE GENOMIC DNA]</scope>
    <source>
        <strain evidence="1 2">AM-OR11-026</strain>
    </source>
</reference>
<sequence>MSTSVPTVLGWRDDIFGSSDMNIDAIMSFLPLIIQFPGLSSAGLSNATLYDIPETGSIVGNATVNATTITSHCHLLPNVTYNATNSQAGALSSNGYTLDMTASAPWPDQIQILQSEVRFSNSENSQIAVGGQFSVFFMISTSLEVNASVQMEASVPTTWQYQNNSIETPYDVEIYFVQCPLSAVTEEAVVDMQTYSLQNPVPISQPSTQWEMYQWTSDNNTWQGQSDFNQLNWERISVYVYRWNCTHQPALSRG</sequence>
<dbReference type="Proteomes" id="UP000092154">
    <property type="component" value="Unassembled WGS sequence"/>
</dbReference>
<proteinExistence type="predicted"/>
<dbReference type="AlphaFoldDB" id="A0A1B7MDM5"/>
<keyword evidence="2" id="KW-1185">Reference proteome</keyword>
<dbReference type="OrthoDB" id="2647100at2759"/>